<dbReference type="STRING" id="237018.SAMN04489723_11447"/>
<name>A0A1I1BIL5_9BACT</name>
<dbReference type="Proteomes" id="UP000198790">
    <property type="component" value="Unassembled WGS sequence"/>
</dbReference>
<dbReference type="GO" id="GO:0022857">
    <property type="term" value="F:transmembrane transporter activity"/>
    <property type="evidence" value="ECO:0007669"/>
    <property type="project" value="InterPro"/>
</dbReference>
<dbReference type="OrthoDB" id="9814657at2"/>
<dbReference type="Gene3D" id="2.40.30.170">
    <property type="match status" value="1"/>
</dbReference>
<keyword evidence="5" id="KW-1185">Reference proteome</keyword>
<dbReference type="NCBIfam" id="TIGR01730">
    <property type="entry name" value="RND_mfp"/>
    <property type="match status" value="1"/>
</dbReference>
<sequence>MKNSIYISIITLFTVLASCKNSDKAAQDNLANIDAKQASIDQVELSQLQIQNAEILIGYLKQDTLSEIIKANGLIELPPNDRVSINALYESFIEKVYVMEGASVKKGDILVSLKHPNFIQLQQEYQQSESQYRFLQKELQRQQILSDSNFAATKTFQQIQADFESIKSQRNALAEKLSLIGINSKEVSEGKIHSIIYLTSPITGTVTKVTGFKGQSILPQQPLLEVINNEHAYLELNVFEKHINSIQSGQKVDFKVSSFENSPSFSASIFSVGNSLDLTSRTIKILAKFQYNTLLIQGLYVEADIYAHPTVVSVLPEAAIIFDQNESYVFVQDETTEKSTDTTEASFTKTSVKIGRSNSGLVQILDGSKIISTSKIVVQGANYLKSELGKGEGDDD</sequence>
<dbReference type="PROSITE" id="PS51257">
    <property type="entry name" value="PROKAR_LIPOPROTEIN"/>
    <property type="match status" value="1"/>
</dbReference>
<dbReference type="PANTHER" id="PTHR30097:SF4">
    <property type="entry name" value="SLR6042 PROTEIN"/>
    <property type="match status" value="1"/>
</dbReference>
<gene>
    <name evidence="4" type="ORF">SAMN04489723_11447</name>
</gene>
<evidence type="ECO:0000256" key="3">
    <source>
        <dbReference type="SAM" id="Coils"/>
    </source>
</evidence>
<dbReference type="EMBL" id="FOKK01000014">
    <property type="protein sequence ID" value="SFB50214.1"/>
    <property type="molecule type" value="Genomic_DNA"/>
</dbReference>
<dbReference type="InterPro" id="IPR051909">
    <property type="entry name" value="MFP_Cation_Efflux"/>
</dbReference>
<keyword evidence="2" id="KW-0813">Transport</keyword>
<organism evidence="4 5">
    <name type="scientific">Algoriphagus aquimarinus</name>
    <dbReference type="NCBI Taxonomy" id="237018"/>
    <lineage>
        <taxon>Bacteria</taxon>
        <taxon>Pseudomonadati</taxon>
        <taxon>Bacteroidota</taxon>
        <taxon>Cytophagia</taxon>
        <taxon>Cytophagales</taxon>
        <taxon>Cyclobacteriaceae</taxon>
        <taxon>Algoriphagus</taxon>
    </lineage>
</organism>
<reference evidence="4 5" key="1">
    <citation type="submission" date="2016-10" db="EMBL/GenBank/DDBJ databases">
        <authorList>
            <person name="de Groot N.N."/>
        </authorList>
    </citation>
    <scope>NUCLEOTIDE SEQUENCE [LARGE SCALE GENOMIC DNA]</scope>
    <source>
        <strain evidence="4 5">DSM 23399</strain>
    </source>
</reference>
<dbReference type="SUPFAM" id="SSF111369">
    <property type="entry name" value="HlyD-like secretion proteins"/>
    <property type="match status" value="1"/>
</dbReference>
<dbReference type="PANTHER" id="PTHR30097">
    <property type="entry name" value="CATION EFFLUX SYSTEM PROTEIN CUSB"/>
    <property type="match status" value="1"/>
</dbReference>
<dbReference type="Gene3D" id="2.40.420.20">
    <property type="match status" value="1"/>
</dbReference>
<evidence type="ECO:0000256" key="1">
    <source>
        <dbReference type="ARBA" id="ARBA00009477"/>
    </source>
</evidence>
<dbReference type="Gene3D" id="1.10.287.470">
    <property type="entry name" value="Helix hairpin bin"/>
    <property type="match status" value="1"/>
</dbReference>
<accession>A0A1I1BIL5</accession>
<dbReference type="RefSeq" id="WP_092899411.1">
    <property type="nucleotide sequence ID" value="NZ_FOKK01000014.1"/>
</dbReference>
<keyword evidence="3" id="KW-0175">Coiled coil</keyword>
<dbReference type="InterPro" id="IPR006143">
    <property type="entry name" value="RND_pump_MFP"/>
</dbReference>
<protein>
    <submittedName>
        <fullName evidence="4">Membrane fusion protein, cobalt-zinc-cadmium efflux system</fullName>
    </submittedName>
</protein>
<evidence type="ECO:0000313" key="4">
    <source>
        <dbReference type="EMBL" id="SFB50214.1"/>
    </source>
</evidence>
<feature type="coiled-coil region" evidence="3">
    <location>
        <begin position="118"/>
        <end position="145"/>
    </location>
</feature>
<dbReference type="GO" id="GO:0060003">
    <property type="term" value="P:copper ion export"/>
    <property type="evidence" value="ECO:0007669"/>
    <property type="project" value="TreeGrafter"/>
</dbReference>
<dbReference type="GO" id="GO:0015679">
    <property type="term" value="P:plasma membrane copper ion transport"/>
    <property type="evidence" value="ECO:0007669"/>
    <property type="project" value="TreeGrafter"/>
</dbReference>
<evidence type="ECO:0000256" key="2">
    <source>
        <dbReference type="ARBA" id="ARBA00022448"/>
    </source>
</evidence>
<dbReference type="GO" id="GO:0016020">
    <property type="term" value="C:membrane"/>
    <property type="evidence" value="ECO:0007669"/>
    <property type="project" value="InterPro"/>
</dbReference>
<dbReference type="AlphaFoldDB" id="A0A1I1BIL5"/>
<evidence type="ECO:0000313" key="5">
    <source>
        <dbReference type="Proteomes" id="UP000198790"/>
    </source>
</evidence>
<comment type="similarity">
    <text evidence="1">Belongs to the membrane fusion protein (MFP) (TC 8.A.1) family.</text>
</comment>
<dbReference type="GO" id="GO:0030313">
    <property type="term" value="C:cell envelope"/>
    <property type="evidence" value="ECO:0007669"/>
    <property type="project" value="TreeGrafter"/>
</dbReference>
<proteinExistence type="inferred from homology"/>